<comment type="subcellular location">
    <subcellularLocation>
        <location evidence="6">Cytoplasm</location>
    </subcellularLocation>
</comment>
<evidence type="ECO:0000256" key="5">
    <source>
        <dbReference type="ARBA" id="ARBA00022691"/>
    </source>
</evidence>
<keyword evidence="1 6" id="KW-0963">Cytoplasm</keyword>
<dbReference type="GO" id="GO:0070043">
    <property type="term" value="F:rRNA (guanine-N7-)-methyltransferase activity"/>
    <property type="evidence" value="ECO:0007669"/>
    <property type="project" value="UniProtKB-UniRule"/>
</dbReference>
<dbReference type="InterPro" id="IPR003682">
    <property type="entry name" value="rRNA_ssu_MeTfrase_G"/>
</dbReference>
<evidence type="ECO:0000256" key="1">
    <source>
        <dbReference type="ARBA" id="ARBA00022490"/>
    </source>
</evidence>
<comment type="caution">
    <text evidence="6">Lacks conserved residue(s) required for the propagation of feature annotation.</text>
</comment>
<organism evidence="7 8">
    <name type="scientific">Acidilutibacter cellobiosedens</name>
    <dbReference type="NCBI Taxonomy" id="2507161"/>
    <lineage>
        <taxon>Bacteria</taxon>
        <taxon>Bacillati</taxon>
        <taxon>Bacillota</taxon>
        <taxon>Tissierellia</taxon>
        <taxon>Tissierellales</taxon>
        <taxon>Acidilutibacteraceae</taxon>
        <taxon>Acidilutibacter</taxon>
    </lineage>
</organism>
<keyword evidence="5 6" id="KW-0949">S-adenosyl-L-methionine</keyword>
<evidence type="ECO:0000256" key="6">
    <source>
        <dbReference type="HAMAP-Rule" id="MF_00074"/>
    </source>
</evidence>
<feature type="binding site" evidence="6">
    <location>
        <position position="83"/>
    </location>
    <ligand>
        <name>S-adenosyl-L-methionine</name>
        <dbReference type="ChEBI" id="CHEBI:59789"/>
    </ligand>
</feature>
<keyword evidence="3 6" id="KW-0489">Methyltransferase</keyword>
<dbReference type="EMBL" id="CP035282">
    <property type="protein sequence ID" value="QAT63324.1"/>
    <property type="molecule type" value="Genomic_DNA"/>
</dbReference>
<dbReference type="AlphaFoldDB" id="A0A410QHG1"/>
<evidence type="ECO:0000256" key="2">
    <source>
        <dbReference type="ARBA" id="ARBA00022552"/>
    </source>
</evidence>
<dbReference type="RefSeq" id="WP_071141311.1">
    <property type="nucleotide sequence ID" value="NZ_CP035282.1"/>
</dbReference>
<feature type="binding site" evidence="6">
    <location>
        <position position="148"/>
    </location>
    <ligand>
        <name>S-adenosyl-L-methionine</name>
        <dbReference type="ChEBI" id="CHEBI:59789"/>
    </ligand>
</feature>
<keyword evidence="8" id="KW-1185">Reference proteome</keyword>
<dbReference type="Proteomes" id="UP000287969">
    <property type="component" value="Chromosome"/>
</dbReference>
<protein>
    <recommendedName>
        <fullName evidence="6">Ribosomal RNA small subunit methyltransferase G</fullName>
        <ecNumber evidence="6">2.1.1.-</ecNumber>
    </recommendedName>
    <alternativeName>
        <fullName evidence="6">16S rRNA 7-methylguanosine methyltransferase</fullName>
        <shortName evidence="6">16S rRNA m7G methyltransferase</shortName>
    </alternativeName>
</protein>
<reference evidence="8" key="1">
    <citation type="submission" date="2019-01" db="EMBL/GenBank/DDBJ databases">
        <title>Draft genomes of a novel of Sporanaerobacter strains.</title>
        <authorList>
            <person name="Ma S."/>
        </authorList>
    </citation>
    <scope>NUCLEOTIDE SEQUENCE [LARGE SCALE GENOMIC DNA]</scope>
    <source>
        <strain evidence="8">NJN-17</strain>
    </source>
</reference>
<dbReference type="SUPFAM" id="SSF53335">
    <property type="entry name" value="S-adenosyl-L-methionine-dependent methyltransferases"/>
    <property type="match status" value="1"/>
</dbReference>
<evidence type="ECO:0000256" key="4">
    <source>
        <dbReference type="ARBA" id="ARBA00022679"/>
    </source>
</evidence>
<dbReference type="PANTHER" id="PTHR31760">
    <property type="entry name" value="S-ADENOSYL-L-METHIONINE-DEPENDENT METHYLTRANSFERASES SUPERFAMILY PROTEIN"/>
    <property type="match status" value="1"/>
</dbReference>
<comment type="similarity">
    <text evidence="6">Belongs to the methyltransferase superfamily. RNA methyltransferase RsmG family.</text>
</comment>
<evidence type="ECO:0000256" key="3">
    <source>
        <dbReference type="ARBA" id="ARBA00022603"/>
    </source>
</evidence>
<dbReference type="PIRSF" id="PIRSF003078">
    <property type="entry name" value="GidB"/>
    <property type="match status" value="1"/>
</dbReference>
<dbReference type="Gene3D" id="3.40.50.150">
    <property type="entry name" value="Vaccinia Virus protein VP39"/>
    <property type="match status" value="1"/>
</dbReference>
<gene>
    <name evidence="6 7" type="primary">rsmG</name>
    <name evidence="7" type="ORF">EQM13_18035</name>
</gene>
<evidence type="ECO:0000313" key="7">
    <source>
        <dbReference type="EMBL" id="QAT63324.1"/>
    </source>
</evidence>
<sequence length="238" mass="27012">MTDVSTMVDIGKQLNINFKEDEIKKFLVYKELLKEWNQRINITSIKNDREIDIKHFLDSLTLLNTGLFDTKVKVIDVGTGGGFPGVPLKIIKEQLDMILLDSLNKRIIFLKEIIDKLGLGGIEAIHGRAEEFGRNELYREKFDIVVSRAVAPLNILSEYCLPFVKKSGYFIAMKGSNIDEELNNSLNAIKILGGRVKEKRFVVLPEIDICHSLIIIEKIKDTSTKYPRPAGKPKKNPL</sequence>
<name>A0A410QHG1_9FIRM</name>
<dbReference type="PANTHER" id="PTHR31760:SF0">
    <property type="entry name" value="S-ADENOSYL-L-METHIONINE-DEPENDENT METHYLTRANSFERASES SUPERFAMILY PROTEIN"/>
    <property type="match status" value="1"/>
</dbReference>
<keyword evidence="4 6" id="KW-0808">Transferase</keyword>
<dbReference type="EC" id="2.1.1.-" evidence="6"/>
<dbReference type="GO" id="GO:0005829">
    <property type="term" value="C:cytosol"/>
    <property type="evidence" value="ECO:0007669"/>
    <property type="project" value="TreeGrafter"/>
</dbReference>
<dbReference type="Pfam" id="PF02527">
    <property type="entry name" value="GidB"/>
    <property type="match status" value="1"/>
</dbReference>
<dbReference type="OrthoDB" id="9808773at2"/>
<dbReference type="FunFam" id="3.40.50.150:FF:000041">
    <property type="entry name" value="Ribosomal RNA small subunit methyltransferase G"/>
    <property type="match status" value="1"/>
</dbReference>
<comment type="function">
    <text evidence="6">Specifically methylates the N7 position of a guanine in 16S rRNA.</text>
</comment>
<evidence type="ECO:0000313" key="8">
    <source>
        <dbReference type="Proteomes" id="UP000287969"/>
    </source>
</evidence>
<keyword evidence="2 6" id="KW-0698">rRNA processing</keyword>
<proteinExistence type="inferred from homology"/>
<feature type="binding site" evidence="6">
    <location>
        <begin position="129"/>
        <end position="130"/>
    </location>
    <ligand>
        <name>S-adenosyl-L-methionine</name>
        <dbReference type="ChEBI" id="CHEBI:59789"/>
    </ligand>
</feature>
<feature type="binding site" evidence="6">
    <location>
        <position position="78"/>
    </location>
    <ligand>
        <name>S-adenosyl-L-methionine</name>
        <dbReference type="ChEBI" id="CHEBI:59789"/>
    </ligand>
</feature>
<accession>A0A410QHG1</accession>
<dbReference type="NCBIfam" id="TIGR00138">
    <property type="entry name" value="rsmG_gidB"/>
    <property type="match status" value="1"/>
</dbReference>
<dbReference type="HAMAP" id="MF_00074">
    <property type="entry name" value="16SrRNA_methyltr_G"/>
    <property type="match status" value="1"/>
</dbReference>
<dbReference type="InterPro" id="IPR029063">
    <property type="entry name" value="SAM-dependent_MTases_sf"/>
</dbReference>
<dbReference type="KEGG" id="spoa:EQM13_18035"/>